<organism evidence="1 2">
    <name type="scientific">Bombardia bombarda</name>
    <dbReference type="NCBI Taxonomy" id="252184"/>
    <lineage>
        <taxon>Eukaryota</taxon>
        <taxon>Fungi</taxon>
        <taxon>Dikarya</taxon>
        <taxon>Ascomycota</taxon>
        <taxon>Pezizomycotina</taxon>
        <taxon>Sordariomycetes</taxon>
        <taxon>Sordariomycetidae</taxon>
        <taxon>Sordariales</taxon>
        <taxon>Lasiosphaeriaceae</taxon>
        <taxon>Bombardia</taxon>
    </lineage>
</organism>
<dbReference type="EMBL" id="JAULSR010000012">
    <property type="protein sequence ID" value="KAK0609669.1"/>
    <property type="molecule type" value="Genomic_DNA"/>
</dbReference>
<evidence type="ECO:0000313" key="1">
    <source>
        <dbReference type="EMBL" id="KAK0609669.1"/>
    </source>
</evidence>
<protein>
    <submittedName>
        <fullName evidence="1">Uncharacterized protein</fullName>
    </submittedName>
</protein>
<evidence type="ECO:0000313" key="2">
    <source>
        <dbReference type="Proteomes" id="UP001174934"/>
    </source>
</evidence>
<accession>A0AA39W3T9</accession>
<dbReference type="Proteomes" id="UP001174934">
    <property type="component" value="Unassembled WGS sequence"/>
</dbReference>
<sequence length="774" mass="87445">MMMHKEKAAGFHLPDFEALLVLLRDAVNAAWPTRSKKRYTKVKVLLISWDKDDLGVSSEIAALKSVFEGLYHYEVEGWKIPSIQAPILLAQKIANLLQTEGEKGNLIILYYAGHARPNEQPGGSPVWVANRSRDSPKLQSSVLHSLLGEIDCDVLLLYDCCHAIQAGEALSGEGVVETLAACGFESIAAGVGDHSFTSSFIDELAEAARTQKWLSVVELHRQLINRLQAWKSKVRFTDDTNSTVALDERTGRPLFEPPYRRTPIYCFLSKKPRTILLSPLPASTLSNSRQEFVLLNTPTIQQRQIPSRDTEVLISVRLRGDRLSAERWKQWKEWLLEAPPEAQGITIDAAYPSGSVMLVLKIPLVVWDLLPDSPAISFIGYATGENCALEFNRLCQEDSDGDVEMPRNSQTGTGIIRKSSWPRAFERGQGKFYRYETESAYYDERNNAPDGTSNLTSKEIIDAFTESNDDPSRQYLCDEVRAFCSPANFNVLLSGGHHHDAASAVAIVDDRLPDNDGASHDGLQFLNRYQLFNALRNETISEEKREGPVVARRRLLYVANLDSWTALSIIAAASHNQAFFLKDFVYKYITFPLQPTMGVQFKSSGSQAFQLSFHLPFLAWRKGDGQHYLNTENGSEKKRRPLRYSNDVSFLDQSEGRASSFIHQAQFSCMVTGVDKHFWTAYGFFDTYHDRGESKYDVHQYADSDSEDDSIEMDPLTGRRHAADTPIWTPREYFLRVLESCINEAKHEWLNVGMTLLKKITPYVRLPAMRRMLT</sequence>
<gene>
    <name evidence="1" type="ORF">B0T17DRAFT_593977</name>
</gene>
<keyword evidence="2" id="KW-1185">Reference proteome</keyword>
<name>A0AA39W3T9_9PEZI</name>
<proteinExistence type="predicted"/>
<comment type="caution">
    <text evidence="1">The sequence shown here is derived from an EMBL/GenBank/DDBJ whole genome shotgun (WGS) entry which is preliminary data.</text>
</comment>
<reference evidence="1" key="1">
    <citation type="submission" date="2023-06" db="EMBL/GenBank/DDBJ databases">
        <title>Genome-scale phylogeny and comparative genomics of the fungal order Sordariales.</title>
        <authorList>
            <consortium name="Lawrence Berkeley National Laboratory"/>
            <person name="Hensen N."/>
            <person name="Bonometti L."/>
            <person name="Westerberg I."/>
            <person name="Brannstrom I.O."/>
            <person name="Guillou S."/>
            <person name="Cros-Aarteil S."/>
            <person name="Calhoun S."/>
            <person name="Haridas S."/>
            <person name="Kuo A."/>
            <person name="Mondo S."/>
            <person name="Pangilinan J."/>
            <person name="Riley R."/>
            <person name="LaButti K."/>
            <person name="Andreopoulos B."/>
            <person name="Lipzen A."/>
            <person name="Chen C."/>
            <person name="Yanf M."/>
            <person name="Daum C."/>
            <person name="Ng V."/>
            <person name="Clum A."/>
            <person name="Steindorff A."/>
            <person name="Ohm R."/>
            <person name="Martin F."/>
            <person name="Silar P."/>
            <person name="Natvig D."/>
            <person name="Lalanne C."/>
            <person name="Gautier V."/>
            <person name="Ament-velasquez S.L."/>
            <person name="Kruys A."/>
            <person name="Hutchinson M.I."/>
            <person name="Powell A.J."/>
            <person name="Barry K."/>
            <person name="Miller A.N."/>
            <person name="Grigoriev I.V."/>
            <person name="Debuchy R."/>
            <person name="Gladieux P."/>
            <person name="Thoren M.H."/>
            <person name="Johannesson H."/>
        </authorList>
    </citation>
    <scope>NUCLEOTIDE SEQUENCE</scope>
    <source>
        <strain evidence="1">SMH3391-2</strain>
    </source>
</reference>
<dbReference type="AlphaFoldDB" id="A0AA39W3T9"/>